<evidence type="ECO:0000313" key="6">
    <source>
        <dbReference type="EMBL" id="SDC15987.1"/>
    </source>
</evidence>
<evidence type="ECO:0000259" key="4">
    <source>
        <dbReference type="PROSITE" id="PS50042"/>
    </source>
</evidence>
<evidence type="ECO:0000256" key="2">
    <source>
        <dbReference type="ARBA" id="ARBA00023125"/>
    </source>
</evidence>
<dbReference type="AlphaFoldDB" id="A0A1G6JBH3"/>
<dbReference type="Gene3D" id="2.60.120.10">
    <property type="entry name" value="Jelly Rolls"/>
    <property type="match status" value="1"/>
</dbReference>
<dbReference type="PANTHER" id="PTHR24567">
    <property type="entry name" value="CRP FAMILY TRANSCRIPTIONAL REGULATORY PROTEIN"/>
    <property type="match status" value="1"/>
</dbReference>
<name>A0A1G6JBH3_9BURK</name>
<evidence type="ECO:0000313" key="7">
    <source>
        <dbReference type="Proteomes" id="UP000198781"/>
    </source>
</evidence>
<evidence type="ECO:0000256" key="1">
    <source>
        <dbReference type="ARBA" id="ARBA00023015"/>
    </source>
</evidence>
<dbReference type="RefSeq" id="WP_092739689.1">
    <property type="nucleotide sequence ID" value="NZ_FMZC01000001.1"/>
</dbReference>
<dbReference type="SUPFAM" id="SSF51206">
    <property type="entry name" value="cAMP-binding domain-like"/>
    <property type="match status" value="1"/>
</dbReference>
<dbReference type="GO" id="GO:0003677">
    <property type="term" value="F:DNA binding"/>
    <property type="evidence" value="ECO:0007669"/>
    <property type="project" value="UniProtKB-KW"/>
</dbReference>
<dbReference type="SUPFAM" id="SSF46785">
    <property type="entry name" value="Winged helix' DNA-binding domain"/>
    <property type="match status" value="1"/>
</dbReference>
<dbReference type="GO" id="GO:0003700">
    <property type="term" value="F:DNA-binding transcription factor activity"/>
    <property type="evidence" value="ECO:0007669"/>
    <property type="project" value="TreeGrafter"/>
</dbReference>
<accession>A0A1G6JBH3</accession>
<dbReference type="CDD" id="cd00038">
    <property type="entry name" value="CAP_ED"/>
    <property type="match status" value="1"/>
</dbReference>
<dbReference type="InterPro" id="IPR012318">
    <property type="entry name" value="HTH_CRP"/>
</dbReference>
<dbReference type="EMBL" id="FMZC01000001">
    <property type="protein sequence ID" value="SDC15987.1"/>
    <property type="molecule type" value="Genomic_DNA"/>
</dbReference>
<evidence type="ECO:0000259" key="5">
    <source>
        <dbReference type="PROSITE" id="PS51063"/>
    </source>
</evidence>
<dbReference type="STRING" id="187868.SAMN05192589_101361"/>
<dbReference type="InterPro" id="IPR036390">
    <property type="entry name" value="WH_DNA-bd_sf"/>
</dbReference>
<sequence length="228" mass="24744">MDSPSLDTFLSQSAWTAALTEEQSTRIRAAITVRSFPAGSTVFSRGLPTAHWAGVMQGMLKLDNITGEGRISTFAGVPSGAWFGEGSVLKDEPRPYAVTALTDSMVALLPRSEFLRLLHESHPFALWLIGQLNARLAHYVAQVQTDRLGDTTAQVAYSLSGLFNDALFPNTARRVTLSQEELGRLSGVSRQVANRALQELQDRGAIRLGYGSIEVTDLQVLQAVAREG</sequence>
<keyword evidence="2" id="KW-0238">DNA-binding</keyword>
<feature type="domain" description="Cyclic nucleotide-binding" evidence="4">
    <location>
        <begin position="15"/>
        <end position="118"/>
    </location>
</feature>
<dbReference type="Proteomes" id="UP000198781">
    <property type="component" value="Unassembled WGS sequence"/>
</dbReference>
<dbReference type="InterPro" id="IPR018490">
    <property type="entry name" value="cNMP-bd_dom_sf"/>
</dbReference>
<dbReference type="SMART" id="SM00100">
    <property type="entry name" value="cNMP"/>
    <property type="match status" value="1"/>
</dbReference>
<dbReference type="GO" id="GO:0005829">
    <property type="term" value="C:cytosol"/>
    <property type="evidence" value="ECO:0007669"/>
    <property type="project" value="TreeGrafter"/>
</dbReference>
<dbReference type="Pfam" id="PF00027">
    <property type="entry name" value="cNMP_binding"/>
    <property type="match status" value="1"/>
</dbReference>
<dbReference type="PROSITE" id="PS51063">
    <property type="entry name" value="HTH_CRP_2"/>
    <property type="match status" value="1"/>
</dbReference>
<proteinExistence type="predicted"/>
<dbReference type="InterPro" id="IPR050397">
    <property type="entry name" value="Env_Response_Regulators"/>
</dbReference>
<organism evidence="6 7">
    <name type="scientific">Paracidovorax valerianellae</name>
    <dbReference type="NCBI Taxonomy" id="187868"/>
    <lineage>
        <taxon>Bacteria</taxon>
        <taxon>Pseudomonadati</taxon>
        <taxon>Pseudomonadota</taxon>
        <taxon>Betaproteobacteria</taxon>
        <taxon>Burkholderiales</taxon>
        <taxon>Comamonadaceae</taxon>
        <taxon>Paracidovorax</taxon>
    </lineage>
</organism>
<reference evidence="6 7" key="1">
    <citation type="submission" date="2016-10" db="EMBL/GenBank/DDBJ databases">
        <authorList>
            <person name="de Groot N.N."/>
        </authorList>
    </citation>
    <scope>NUCLEOTIDE SEQUENCE [LARGE SCALE GENOMIC DNA]</scope>
    <source>
        <strain evidence="6 7">DSM 16619</strain>
    </source>
</reference>
<dbReference type="PANTHER" id="PTHR24567:SF68">
    <property type="entry name" value="DNA-BINDING TRANSCRIPTIONAL DUAL REGULATOR CRP"/>
    <property type="match status" value="1"/>
</dbReference>
<dbReference type="InterPro" id="IPR036388">
    <property type="entry name" value="WH-like_DNA-bd_sf"/>
</dbReference>
<evidence type="ECO:0000256" key="3">
    <source>
        <dbReference type="ARBA" id="ARBA00023163"/>
    </source>
</evidence>
<dbReference type="InterPro" id="IPR000595">
    <property type="entry name" value="cNMP-bd_dom"/>
</dbReference>
<dbReference type="Gene3D" id="1.10.10.10">
    <property type="entry name" value="Winged helix-like DNA-binding domain superfamily/Winged helix DNA-binding domain"/>
    <property type="match status" value="1"/>
</dbReference>
<keyword evidence="7" id="KW-1185">Reference proteome</keyword>
<keyword evidence="3" id="KW-0804">Transcription</keyword>
<feature type="domain" description="HTH crp-type" evidence="5">
    <location>
        <begin position="149"/>
        <end position="219"/>
    </location>
</feature>
<gene>
    <name evidence="6" type="ORF">SAMN05192589_101361</name>
</gene>
<dbReference type="SMART" id="SM00419">
    <property type="entry name" value="HTH_CRP"/>
    <property type="match status" value="1"/>
</dbReference>
<keyword evidence="1" id="KW-0805">Transcription regulation</keyword>
<dbReference type="Pfam" id="PF13545">
    <property type="entry name" value="HTH_Crp_2"/>
    <property type="match status" value="1"/>
</dbReference>
<dbReference type="InterPro" id="IPR014710">
    <property type="entry name" value="RmlC-like_jellyroll"/>
</dbReference>
<protein>
    <submittedName>
        <fullName evidence="6">Transcriptional regulator, Crp/Fnr family</fullName>
    </submittedName>
</protein>
<dbReference type="PROSITE" id="PS50042">
    <property type="entry name" value="CNMP_BINDING_3"/>
    <property type="match status" value="1"/>
</dbReference>
<dbReference type="OrthoDB" id="8558412at2"/>